<dbReference type="PRINTS" id="PR00111">
    <property type="entry name" value="ABHYDROLASE"/>
</dbReference>
<reference evidence="3 4" key="1">
    <citation type="submission" date="2016-11" db="EMBL/GenBank/DDBJ databases">
        <title>Paenibacillus species isolates.</title>
        <authorList>
            <person name="Beno S.M."/>
        </authorList>
    </citation>
    <scope>NUCLEOTIDE SEQUENCE [LARGE SCALE GENOMIC DNA]</scope>
    <source>
        <strain evidence="3 4">FSL R5-0378</strain>
    </source>
</reference>
<dbReference type="InterPro" id="IPR050266">
    <property type="entry name" value="AB_hydrolase_sf"/>
</dbReference>
<dbReference type="SUPFAM" id="SSF53474">
    <property type="entry name" value="alpha/beta-Hydrolases"/>
    <property type="match status" value="1"/>
</dbReference>
<keyword evidence="1 3" id="KW-0378">Hydrolase</keyword>
<dbReference type="RefSeq" id="WP_076164984.1">
    <property type="nucleotide sequence ID" value="NZ_MRTP01000001.1"/>
</dbReference>
<protein>
    <submittedName>
        <fullName evidence="3">Alpha/beta hydrolase</fullName>
    </submittedName>
</protein>
<dbReference type="PANTHER" id="PTHR43798">
    <property type="entry name" value="MONOACYLGLYCEROL LIPASE"/>
    <property type="match status" value="1"/>
</dbReference>
<dbReference type="InterPro" id="IPR029058">
    <property type="entry name" value="AB_hydrolase_fold"/>
</dbReference>
<feature type="domain" description="AB hydrolase-1" evidence="2">
    <location>
        <begin position="25"/>
        <end position="247"/>
    </location>
</feature>
<gene>
    <name evidence="3" type="ORF">BK138_01525</name>
</gene>
<dbReference type="Gene3D" id="3.40.50.1820">
    <property type="entry name" value="alpha/beta hydrolase"/>
    <property type="match status" value="1"/>
</dbReference>
<organism evidence="3 4">
    <name type="scientific">Paenibacillus rhizosphaerae</name>
    <dbReference type="NCBI Taxonomy" id="297318"/>
    <lineage>
        <taxon>Bacteria</taxon>
        <taxon>Bacillati</taxon>
        <taxon>Bacillota</taxon>
        <taxon>Bacilli</taxon>
        <taxon>Bacillales</taxon>
        <taxon>Paenibacillaceae</taxon>
        <taxon>Paenibacillus</taxon>
    </lineage>
</organism>
<dbReference type="AlphaFoldDB" id="A0A1R1EZS8"/>
<dbReference type="PANTHER" id="PTHR43798:SF31">
    <property type="entry name" value="AB HYDROLASE SUPERFAMILY PROTEIN YCLE"/>
    <property type="match status" value="1"/>
</dbReference>
<dbReference type="Pfam" id="PF00561">
    <property type="entry name" value="Abhydrolase_1"/>
    <property type="match status" value="1"/>
</dbReference>
<name>A0A1R1EZS8_9BACL</name>
<proteinExistence type="predicted"/>
<dbReference type="InterPro" id="IPR000073">
    <property type="entry name" value="AB_hydrolase_1"/>
</dbReference>
<sequence length="271" mass="30494">MGYYVTVEPGVQLYVEDINPAGSKTIVFLHGWPLNHDQFEYQFNVLPGMGYRCIGIDWRGFGKSDRPYGGYHLERLADDIRAVVDALQLKDFVLAGHSTGGAIAIKYVVRYNGGGVSKLVLIDAAAPRGFTKETAAQLLKQSLNDRANMMRGVTDIFFFRYISKPFADWFVQMGMQAAGWSTAAIIIMLRDFDLTADLSHIQVPTLIVHGIHDQVIPFSQAEEMQRLIPHSQLVPFMYSGHGSFYDERDKFNEVVQEFVGNTRLAPRQVPQ</sequence>
<dbReference type="Proteomes" id="UP000187172">
    <property type="component" value="Unassembled WGS sequence"/>
</dbReference>
<dbReference type="STRING" id="297318.BK138_01525"/>
<evidence type="ECO:0000313" key="3">
    <source>
        <dbReference type="EMBL" id="OMF57325.1"/>
    </source>
</evidence>
<comment type="caution">
    <text evidence="3">The sequence shown here is derived from an EMBL/GenBank/DDBJ whole genome shotgun (WGS) entry which is preliminary data.</text>
</comment>
<keyword evidence="4" id="KW-1185">Reference proteome</keyword>
<dbReference type="GO" id="GO:0016787">
    <property type="term" value="F:hydrolase activity"/>
    <property type="evidence" value="ECO:0007669"/>
    <property type="project" value="UniProtKB-KW"/>
</dbReference>
<dbReference type="GO" id="GO:0016020">
    <property type="term" value="C:membrane"/>
    <property type="evidence" value="ECO:0007669"/>
    <property type="project" value="TreeGrafter"/>
</dbReference>
<accession>A0A1R1EZS8</accession>
<evidence type="ECO:0000256" key="1">
    <source>
        <dbReference type="ARBA" id="ARBA00022801"/>
    </source>
</evidence>
<evidence type="ECO:0000259" key="2">
    <source>
        <dbReference type="Pfam" id="PF00561"/>
    </source>
</evidence>
<dbReference type="EMBL" id="MRTP01000001">
    <property type="protein sequence ID" value="OMF57325.1"/>
    <property type="molecule type" value="Genomic_DNA"/>
</dbReference>
<evidence type="ECO:0000313" key="4">
    <source>
        <dbReference type="Proteomes" id="UP000187172"/>
    </source>
</evidence>